<name>A0A9P6D0B4_9AGAR</name>
<evidence type="ECO:0000313" key="2">
    <source>
        <dbReference type="Proteomes" id="UP000807469"/>
    </source>
</evidence>
<organism evidence="1 2">
    <name type="scientific">Pholiota conissans</name>
    <dbReference type="NCBI Taxonomy" id="109636"/>
    <lineage>
        <taxon>Eukaryota</taxon>
        <taxon>Fungi</taxon>
        <taxon>Dikarya</taxon>
        <taxon>Basidiomycota</taxon>
        <taxon>Agaricomycotina</taxon>
        <taxon>Agaricomycetes</taxon>
        <taxon>Agaricomycetidae</taxon>
        <taxon>Agaricales</taxon>
        <taxon>Agaricineae</taxon>
        <taxon>Strophariaceae</taxon>
        <taxon>Pholiota</taxon>
    </lineage>
</organism>
<dbReference type="AlphaFoldDB" id="A0A9P6D0B4"/>
<accession>A0A9P6D0B4</accession>
<reference evidence="1" key="1">
    <citation type="submission" date="2020-11" db="EMBL/GenBank/DDBJ databases">
        <authorList>
            <consortium name="DOE Joint Genome Institute"/>
            <person name="Ahrendt S."/>
            <person name="Riley R."/>
            <person name="Andreopoulos W."/>
            <person name="Labutti K."/>
            <person name="Pangilinan J."/>
            <person name="Ruiz-Duenas F.J."/>
            <person name="Barrasa J.M."/>
            <person name="Sanchez-Garcia M."/>
            <person name="Camarero S."/>
            <person name="Miyauchi S."/>
            <person name="Serrano A."/>
            <person name="Linde D."/>
            <person name="Babiker R."/>
            <person name="Drula E."/>
            <person name="Ayuso-Fernandez I."/>
            <person name="Pacheco R."/>
            <person name="Padilla G."/>
            <person name="Ferreira P."/>
            <person name="Barriuso J."/>
            <person name="Kellner H."/>
            <person name="Castanera R."/>
            <person name="Alfaro M."/>
            <person name="Ramirez L."/>
            <person name="Pisabarro A.G."/>
            <person name="Kuo A."/>
            <person name="Tritt A."/>
            <person name="Lipzen A."/>
            <person name="He G."/>
            <person name="Yan M."/>
            <person name="Ng V."/>
            <person name="Cullen D."/>
            <person name="Martin F."/>
            <person name="Rosso M.-N."/>
            <person name="Henrissat B."/>
            <person name="Hibbett D."/>
            <person name="Martinez A.T."/>
            <person name="Grigoriev I.V."/>
        </authorList>
    </citation>
    <scope>NUCLEOTIDE SEQUENCE</scope>
    <source>
        <strain evidence="1">CIRM-BRFM 674</strain>
    </source>
</reference>
<gene>
    <name evidence="1" type="ORF">BDN70DRAFT_895143</name>
</gene>
<keyword evidence="2" id="KW-1185">Reference proteome</keyword>
<protein>
    <submittedName>
        <fullName evidence="1">Uncharacterized protein</fullName>
    </submittedName>
</protein>
<sequence>MGGRMDGLDGWVDECDGVDEWNGVGWDRAISFASILEAGEGLGSWADASWDTCSLFPEAVDFLDGWEEIGWMDGGAGWVGLVWDRITESRTRRADGWTGRIWLGMNGRVVLEETHASWPGEARTGAEPGDLAWRQSKGRDDPFLACPPPRCSGAPSWLQARVRGPRLRVCDADAMGVKLYILTEILKLFDELEKQTARQSAEALRRW</sequence>
<comment type="caution">
    <text evidence="1">The sequence shown here is derived from an EMBL/GenBank/DDBJ whole genome shotgun (WGS) entry which is preliminary data.</text>
</comment>
<dbReference type="EMBL" id="MU155218">
    <property type="protein sequence ID" value="KAF9479199.1"/>
    <property type="molecule type" value="Genomic_DNA"/>
</dbReference>
<evidence type="ECO:0000313" key="1">
    <source>
        <dbReference type="EMBL" id="KAF9479199.1"/>
    </source>
</evidence>
<proteinExistence type="predicted"/>
<dbReference type="Proteomes" id="UP000807469">
    <property type="component" value="Unassembled WGS sequence"/>
</dbReference>